<comment type="similarity">
    <text evidence="1">Belongs to the UPF0213 family.</text>
</comment>
<sequence>MYYIYVLQSQGDNNLYIGITKNIKKRLFEHNSGKNLSTKYRIPFRLIFSEAVKDRKIARAREKYLKSGCGREWIKQKYMRL</sequence>
<name>A0A1J4TBX1_9BACT</name>
<dbReference type="Proteomes" id="UP000183192">
    <property type="component" value="Unassembled WGS sequence"/>
</dbReference>
<dbReference type="AlphaFoldDB" id="A0A1J4TBX1"/>
<evidence type="ECO:0000313" key="3">
    <source>
        <dbReference type="EMBL" id="OIO07974.1"/>
    </source>
</evidence>
<evidence type="ECO:0000313" key="4">
    <source>
        <dbReference type="Proteomes" id="UP000183192"/>
    </source>
</evidence>
<protein>
    <recommendedName>
        <fullName evidence="2">GIY-YIG domain-containing protein</fullName>
    </recommendedName>
</protein>
<dbReference type="PANTHER" id="PTHR34477">
    <property type="entry name" value="UPF0213 PROTEIN YHBQ"/>
    <property type="match status" value="1"/>
</dbReference>
<dbReference type="Pfam" id="PF01541">
    <property type="entry name" value="GIY-YIG"/>
    <property type="match status" value="1"/>
</dbReference>
<dbReference type="STRING" id="1805146.AUJ27_01515"/>
<dbReference type="CDD" id="cd10449">
    <property type="entry name" value="GIY-YIG_SLX1_like"/>
    <property type="match status" value="1"/>
</dbReference>
<proteinExistence type="inferred from homology"/>
<dbReference type="InterPro" id="IPR035901">
    <property type="entry name" value="GIY-YIG_endonuc_sf"/>
</dbReference>
<dbReference type="PANTHER" id="PTHR34477:SF1">
    <property type="entry name" value="UPF0213 PROTEIN YHBQ"/>
    <property type="match status" value="1"/>
</dbReference>
<evidence type="ECO:0000256" key="1">
    <source>
        <dbReference type="ARBA" id="ARBA00007435"/>
    </source>
</evidence>
<evidence type="ECO:0000259" key="2">
    <source>
        <dbReference type="PROSITE" id="PS50164"/>
    </source>
</evidence>
<dbReference type="InterPro" id="IPR000305">
    <property type="entry name" value="GIY-YIG_endonuc"/>
</dbReference>
<organism evidence="3 4">
    <name type="scientific">Candidatus Falkowbacteria bacterium CG1_02_37_44</name>
    <dbReference type="NCBI Taxonomy" id="1805146"/>
    <lineage>
        <taxon>Bacteria</taxon>
        <taxon>Candidatus Falkowiibacteriota</taxon>
    </lineage>
</organism>
<accession>A0A1J4TBX1</accession>
<feature type="domain" description="GIY-YIG" evidence="2">
    <location>
        <begin position="1"/>
        <end position="80"/>
    </location>
</feature>
<comment type="caution">
    <text evidence="3">The sequence shown here is derived from an EMBL/GenBank/DDBJ whole genome shotgun (WGS) entry which is preliminary data.</text>
</comment>
<dbReference type="EMBL" id="MNUU01000027">
    <property type="protein sequence ID" value="OIO07974.1"/>
    <property type="molecule type" value="Genomic_DNA"/>
</dbReference>
<dbReference type="Gene3D" id="3.40.1440.10">
    <property type="entry name" value="GIY-YIG endonuclease"/>
    <property type="match status" value="1"/>
</dbReference>
<dbReference type="SUPFAM" id="SSF82771">
    <property type="entry name" value="GIY-YIG endonuclease"/>
    <property type="match status" value="1"/>
</dbReference>
<dbReference type="PROSITE" id="PS50164">
    <property type="entry name" value="GIY_YIG"/>
    <property type="match status" value="1"/>
</dbReference>
<gene>
    <name evidence="3" type="ORF">AUJ27_01515</name>
</gene>
<dbReference type="InterPro" id="IPR050190">
    <property type="entry name" value="UPF0213_domain"/>
</dbReference>
<reference evidence="3 4" key="1">
    <citation type="journal article" date="2016" name="Environ. Microbiol.">
        <title>Genomic resolution of a cold subsurface aquifer community provides metabolic insights for novel microbes adapted to high CO concentrations.</title>
        <authorList>
            <person name="Probst A.J."/>
            <person name="Castelle C.J."/>
            <person name="Singh A."/>
            <person name="Brown C.T."/>
            <person name="Anantharaman K."/>
            <person name="Sharon I."/>
            <person name="Hug L.A."/>
            <person name="Burstein D."/>
            <person name="Emerson J.B."/>
            <person name="Thomas B.C."/>
            <person name="Banfield J.F."/>
        </authorList>
    </citation>
    <scope>NUCLEOTIDE SEQUENCE [LARGE SCALE GENOMIC DNA]</scope>
    <source>
        <strain evidence="3">CG1_02_37_44</strain>
    </source>
</reference>